<dbReference type="Proteomes" id="UP001432099">
    <property type="component" value="Chromosome"/>
</dbReference>
<feature type="domain" description="Endonuclease/exonuclease/phosphatase" evidence="2">
    <location>
        <begin position="18"/>
        <end position="253"/>
    </location>
</feature>
<reference evidence="3" key="1">
    <citation type="journal article" date="2024" name="Int. J. Syst. Evol. Microbiol.">
        <title>Turicibacter faecis sp. nov., isolated from faeces of heart failure mouse model.</title>
        <authorList>
            <person name="Imamura Y."/>
            <person name="Motooka D."/>
            <person name="Nakajima Y."/>
            <person name="Ito S."/>
            <person name="Kitakaze M."/>
            <person name="Iida T."/>
            <person name="Nakamura S."/>
        </authorList>
    </citation>
    <scope>NUCLEOTIDE SEQUENCE</scope>
    <source>
        <strain evidence="3">TC023</strain>
    </source>
</reference>
<dbReference type="InterPro" id="IPR005135">
    <property type="entry name" value="Endo/exonuclease/phosphatase"/>
</dbReference>
<dbReference type="PANTHER" id="PTHR15822">
    <property type="entry name" value="TRAF AND TNF RECEPTOR-ASSOCIATED PROTEIN"/>
    <property type="match status" value="1"/>
</dbReference>
<evidence type="ECO:0000259" key="2">
    <source>
        <dbReference type="Pfam" id="PF03372"/>
    </source>
</evidence>
<dbReference type="CDD" id="cd09079">
    <property type="entry name" value="RgfB-like"/>
    <property type="match status" value="1"/>
</dbReference>
<dbReference type="Gene3D" id="3.60.10.10">
    <property type="entry name" value="Endonuclease/exonuclease/phosphatase"/>
    <property type="match status" value="1"/>
</dbReference>
<keyword evidence="4" id="KW-1185">Reference proteome</keyword>
<protein>
    <submittedName>
        <fullName evidence="3">Exodeoxyribonuclease III</fullName>
    </submittedName>
</protein>
<proteinExistence type="predicted"/>
<dbReference type="RefSeq" id="WP_338617974.1">
    <property type="nucleotide sequence ID" value="NZ_AP028127.1"/>
</dbReference>
<evidence type="ECO:0000256" key="1">
    <source>
        <dbReference type="ARBA" id="ARBA00022801"/>
    </source>
</evidence>
<gene>
    <name evidence="3" type="ORF">T23_09230</name>
</gene>
<keyword evidence="1" id="KW-0378">Hydrolase</keyword>
<name>A0ABN6ZHJ2_9FIRM</name>
<dbReference type="Pfam" id="PF03372">
    <property type="entry name" value="Exo_endo_phos"/>
    <property type="match status" value="1"/>
</dbReference>
<accession>A0ABN6ZHJ2</accession>
<evidence type="ECO:0000313" key="3">
    <source>
        <dbReference type="EMBL" id="BEH90821.1"/>
    </source>
</evidence>
<organism evidence="3 4">
    <name type="scientific">Turicibacter faecis</name>
    <dbReference type="NCBI Taxonomy" id="2963365"/>
    <lineage>
        <taxon>Bacteria</taxon>
        <taxon>Bacillati</taxon>
        <taxon>Bacillota</taxon>
        <taxon>Erysipelotrichia</taxon>
        <taxon>Erysipelotrichales</taxon>
        <taxon>Turicibacteraceae</taxon>
        <taxon>Turicibacter</taxon>
    </lineage>
</organism>
<dbReference type="InterPro" id="IPR051547">
    <property type="entry name" value="TDP2-like"/>
</dbReference>
<evidence type="ECO:0000313" key="4">
    <source>
        <dbReference type="Proteomes" id="UP001432099"/>
    </source>
</evidence>
<sequence>MKVLTLNCHAWQEENQLQKIKHLAEVIKEKNYDVIALQEVMQLVDPSDDEKVKKDNYAVVLLHELMKLGVTDYQFVWDFAHIGFDIYEEGLAVLTRLPIKKADSFVITNQDDIHNFRTRRVVGVEVMNGDQPMSIYSCHLGWYHDEEEPFKNQVDRLVAKLPQNQLALVMGDFNNDANIRDEGYDYLLSKGLVDTYTSAEEKDSGMTVVGKIDGWSNNKKDLRIDLVLANQNIKVKSSHVIFNGQHKEIVSDHFGIEVELDL</sequence>
<dbReference type="EMBL" id="AP028127">
    <property type="protein sequence ID" value="BEH90821.1"/>
    <property type="molecule type" value="Genomic_DNA"/>
</dbReference>
<dbReference type="SUPFAM" id="SSF56219">
    <property type="entry name" value="DNase I-like"/>
    <property type="match status" value="1"/>
</dbReference>
<dbReference type="InterPro" id="IPR036691">
    <property type="entry name" value="Endo/exonu/phosph_ase_sf"/>
</dbReference>
<dbReference type="PANTHER" id="PTHR15822:SF23">
    <property type="entry name" value="ENDONUCLEASE_EXONUCLEASE_PHOSPHATASE FAMILY PROTEIN"/>
    <property type="match status" value="1"/>
</dbReference>